<keyword evidence="3" id="KW-0695">RNA-directed DNA polymerase</keyword>
<name>F0T2E5_SYNGF</name>
<feature type="region of interest" description="Disordered" evidence="1">
    <location>
        <begin position="1"/>
        <end position="31"/>
    </location>
</feature>
<dbReference type="InterPro" id="IPR043502">
    <property type="entry name" value="DNA/RNA_pol_sf"/>
</dbReference>
<reference evidence="3 4" key="1">
    <citation type="journal article" date="2011" name="Stand. Genomic Sci.">
        <title>Complete genome sequence of Syntrophobotulus glycolicus type strain (FlGlyR).</title>
        <authorList>
            <person name="Han C."/>
            <person name="Mwirichia R."/>
            <person name="Chertkov O."/>
            <person name="Held B."/>
            <person name="Lapidus A."/>
            <person name="Nolan M."/>
            <person name="Lucas S."/>
            <person name="Hammon N."/>
            <person name="Deshpande S."/>
            <person name="Cheng J.F."/>
            <person name="Tapia R."/>
            <person name="Goodwin L."/>
            <person name="Pitluck S."/>
            <person name="Huntemann M."/>
            <person name="Liolios K."/>
            <person name="Ivanova N."/>
            <person name="Pagani I."/>
            <person name="Mavromatis K."/>
            <person name="Ovchinikova G."/>
            <person name="Pati A."/>
            <person name="Chen A."/>
            <person name="Palaniappan K."/>
            <person name="Land M."/>
            <person name="Hauser L."/>
            <person name="Brambilla E.M."/>
            <person name="Rohde M."/>
            <person name="Spring S."/>
            <person name="Sikorski J."/>
            <person name="Goker M."/>
            <person name="Woyke T."/>
            <person name="Bristow J."/>
            <person name="Eisen J.A."/>
            <person name="Markowitz V."/>
            <person name="Hugenholtz P."/>
            <person name="Kyrpides N.C."/>
            <person name="Klenk H.P."/>
            <person name="Detter J.C."/>
        </authorList>
    </citation>
    <scope>NUCLEOTIDE SEQUENCE [LARGE SCALE GENOMIC DNA]</scope>
    <source>
        <strain evidence="4">DSM 8271 / FlGlyR</strain>
    </source>
</reference>
<accession>F0T2E5</accession>
<dbReference type="GO" id="GO:0003964">
    <property type="term" value="F:RNA-directed DNA polymerase activity"/>
    <property type="evidence" value="ECO:0007669"/>
    <property type="project" value="UniProtKB-KW"/>
</dbReference>
<dbReference type="KEGG" id="sgy:Sgly_0919"/>
<dbReference type="Pfam" id="PF14287">
    <property type="entry name" value="DUF4368"/>
    <property type="match status" value="1"/>
</dbReference>
<dbReference type="InterPro" id="IPR051083">
    <property type="entry name" value="GrpII_Intron_Splice-Mob/Def"/>
</dbReference>
<feature type="compositionally biased region" description="Basic and acidic residues" evidence="1">
    <location>
        <begin position="1"/>
        <end position="13"/>
    </location>
</feature>
<dbReference type="OrthoDB" id="9793236at2"/>
<keyword evidence="3" id="KW-0808">Transferase</keyword>
<evidence type="ECO:0000256" key="1">
    <source>
        <dbReference type="SAM" id="MobiDB-lite"/>
    </source>
</evidence>
<dbReference type="STRING" id="645991.Sgly_0919"/>
<protein>
    <submittedName>
        <fullName evidence="3">RNA-directed DNA polymerase (Reverse transcriptase)</fullName>
    </submittedName>
</protein>
<dbReference type="EMBL" id="CP002547">
    <property type="protein sequence ID" value="ADY55263.1"/>
    <property type="molecule type" value="Genomic_DNA"/>
</dbReference>
<dbReference type="PANTHER" id="PTHR34047">
    <property type="entry name" value="NUCLEAR INTRON MATURASE 1, MITOCHONDRIAL-RELATED"/>
    <property type="match status" value="1"/>
</dbReference>
<dbReference type="PANTHER" id="PTHR34047:SF8">
    <property type="entry name" value="PROTEIN YKFC"/>
    <property type="match status" value="1"/>
</dbReference>
<evidence type="ECO:0000259" key="2">
    <source>
        <dbReference type="Pfam" id="PF14287"/>
    </source>
</evidence>
<sequence length="259" mass="29082">MNVTESETKESTKRCCGNGWRRRDSAEHEEEGGALIGRRITENNVTNADRKVDGLLEQIVSSENLNRAYKRVKGNKGAGGIDGMGVDELLQYLKESGEELRKSILAGKYRPAPVRRVEIPKEGGKKRKLGIPTAVDRVIQQAIAQVLSPIYEPKFVETSYGFRPGKSAHDALRKCQTYLEEGYVLSAVMHADERNRALSEQLRRYTEIKELTPAIVHEFIDRIIVHEPEQARGDRRQKVEIIYNNVGAVNRLALMGLGA</sequence>
<reference evidence="4" key="2">
    <citation type="submission" date="2011-02" db="EMBL/GenBank/DDBJ databases">
        <title>The complete genome of Syntrophobotulus glycolicus DSM 8271.</title>
        <authorList>
            <person name="Lucas S."/>
            <person name="Copeland A."/>
            <person name="Lapidus A."/>
            <person name="Bruce D."/>
            <person name="Goodwin L."/>
            <person name="Pitluck S."/>
            <person name="Kyrpides N."/>
            <person name="Mavromatis K."/>
            <person name="Pagani I."/>
            <person name="Ivanova N."/>
            <person name="Mikhailova N."/>
            <person name="Chertkov O."/>
            <person name="Held B."/>
            <person name="Detter J.C."/>
            <person name="Tapia R."/>
            <person name="Han C."/>
            <person name="Land M."/>
            <person name="Hauser L."/>
            <person name="Markowitz V."/>
            <person name="Cheng J.-F."/>
            <person name="Hugenholtz P."/>
            <person name="Woyke T."/>
            <person name="Wu D."/>
            <person name="Spring S."/>
            <person name="Schroeder M."/>
            <person name="Brambilla E."/>
            <person name="Klenk H.-P."/>
            <person name="Eisen J.A."/>
        </authorList>
    </citation>
    <scope>NUCLEOTIDE SEQUENCE [LARGE SCALE GENOMIC DNA]</scope>
    <source>
        <strain evidence="4">DSM 8271 / FlGlyR</strain>
    </source>
</reference>
<gene>
    <name evidence="3" type="ordered locus">Sgly_0919</name>
</gene>
<proteinExistence type="predicted"/>
<keyword evidence="4" id="KW-1185">Reference proteome</keyword>
<evidence type="ECO:0000313" key="4">
    <source>
        <dbReference type="Proteomes" id="UP000007488"/>
    </source>
</evidence>
<dbReference type="HOGENOM" id="CLU_013584_7_6_9"/>
<dbReference type="AlphaFoldDB" id="F0T2E5"/>
<dbReference type="CDD" id="cd01651">
    <property type="entry name" value="RT_G2_intron"/>
    <property type="match status" value="1"/>
</dbReference>
<organism evidence="3 4">
    <name type="scientific">Syntrophobotulus glycolicus (strain DSM 8271 / FlGlyR)</name>
    <dbReference type="NCBI Taxonomy" id="645991"/>
    <lineage>
        <taxon>Bacteria</taxon>
        <taxon>Bacillati</taxon>
        <taxon>Bacillota</taxon>
        <taxon>Clostridia</taxon>
        <taxon>Eubacteriales</taxon>
        <taxon>Desulfitobacteriaceae</taxon>
        <taxon>Syntrophobotulus</taxon>
    </lineage>
</organism>
<dbReference type="RefSeq" id="WP_013624134.1">
    <property type="nucleotide sequence ID" value="NC_015172.1"/>
</dbReference>
<dbReference type="SUPFAM" id="SSF56672">
    <property type="entry name" value="DNA/RNA polymerases"/>
    <property type="match status" value="1"/>
</dbReference>
<feature type="domain" description="DUF4368" evidence="2">
    <location>
        <begin position="199"/>
        <end position="249"/>
    </location>
</feature>
<keyword evidence="3" id="KW-0548">Nucleotidyltransferase</keyword>
<dbReference type="eggNOG" id="COG3344">
    <property type="taxonomic scope" value="Bacteria"/>
</dbReference>
<dbReference type="InterPro" id="IPR025378">
    <property type="entry name" value="DUF4368"/>
</dbReference>
<evidence type="ECO:0000313" key="3">
    <source>
        <dbReference type="EMBL" id="ADY55263.1"/>
    </source>
</evidence>
<dbReference type="Proteomes" id="UP000007488">
    <property type="component" value="Chromosome"/>
</dbReference>